<feature type="transmembrane region" description="Helical" evidence="3">
    <location>
        <begin position="7"/>
        <end position="28"/>
    </location>
</feature>
<dbReference type="InterPro" id="IPR029016">
    <property type="entry name" value="GAF-like_dom_sf"/>
</dbReference>
<dbReference type="InterPro" id="IPR003018">
    <property type="entry name" value="GAF"/>
</dbReference>
<comment type="catalytic activity">
    <reaction evidence="2">
        <text>2 GTP = 3',3'-c-di-GMP + 2 diphosphate</text>
        <dbReference type="Rhea" id="RHEA:24898"/>
        <dbReference type="ChEBI" id="CHEBI:33019"/>
        <dbReference type="ChEBI" id="CHEBI:37565"/>
        <dbReference type="ChEBI" id="CHEBI:58805"/>
        <dbReference type="EC" id="2.7.7.65"/>
    </reaction>
</comment>
<dbReference type="Gene3D" id="3.30.450.40">
    <property type="match status" value="1"/>
</dbReference>
<protein>
    <recommendedName>
        <fullName evidence="1">diguanylate cyclase</fullName>
        <ecNumber evidence="1">2.7.7.65</ecNumber>
    </recommendedName>
</protein>
<dbReference type="InterPro" id="IPR007891">
    <property type="entry name" value="CHASE3"/>
</dbReference>
<evidence type="ECO:0000313" key="5">
    <source>
        <dbReference type="EMBL" id="MCS0581099.1"/>
    </source>
</evidence>
<evidence type="ECO:0000259" key="4">
    <source>
        <dbReference type="PROSITE" id="PS50887"/>
    </source>
</evidence>
<dbReference type="SUPFAM" id="SSF55781">
    <property type="entry name" value="GAF domain-like"/>
    <property type="match status" value="1"/>
</dbReference>
<feature type="domain" description="GGDEF" evidence="4">
    <location>
        <begin position="424"/>
        <end position="557"/>
    </location>
</feature>
<dbReference type="InterPro" id="IPR050469">
    <property type="entry name" value="Diguanylate_Cyclase"/>
</dbReference>
<dbReference type="Pfam" id="PF00990">
    <property type="entry name" value="GGDEF"/>
    <property type="match status" value="1"/>
</dbReference>
<keyword evidence="3" id="KW-1133">Transmembrane helix</keyword>
<dbReference type="Pfam" id="PF05227">
    <property type="entry name" value="CHASE3"/>
    <property type="match status" value="1"/>
</dbReference>
<dbReference type="NCBIfam" id="TIGR00254">
    <property type="entry name" value="GGDEF"/>
    <property type="match status" value="1"/>
</dbReference>
<dbReference type="Gene3D" id="3.30.70.270">
    <property type="match status" value="1"/>
</dbReference>
<keyword evidence="3" id="KW-0472">Membrane</keyword>
<keyword evidence="3" id="KW-0812">Transmembrane</keyword>
<keyword evidence="6" id="KW-1185">Reference proteome</keyword>
<evidence type="ECO:0000256" key="3">
    <source>
        <dbReference type="SAM" id="Phobius"/>
    </source>
</evidence>
<dbReference type="SUPFAM" id="SSF55073">
    <property type="entry name" value="Nucleotide cyclase"/>
    <property type="match status" value="1"/>
</dbReference>
<feature type="transmembrane region" description="Helical" evidence="3">
    <location>
        <begin position="180"/>
        <end position="201"/>
    </location>
</feature>
<dbReference type="GO" id="GO:0052621">
    <property type="term" value="F:diguanylate cyclase activity"/>
    <property type="evidence" value="ECO:0007669"/>
    <property type="project" value="UniProtKB-EC"/>
</dbReference>
<accession>A0ABT1ZMG3</accession>
<keyword evidence="5" id="KW-0548">Nucleotidyltransferase</keyword>
<dbReference type="PANTHER" id="PTHR45138">
    <property type="entry name" value="REGULATORY COMPONENTS OF SENSORY TRANSDUCTION SYSTEM"/>
    <property type="match status" value="1"/>
</dbReference>
<sequence>MRRATHLGFVAAAVFTVMVLVAAVPFWLNRSVNVMLAQARAELLAQQRLDDILTSVRDAETAQRGFIVTGNDAFLEPYEQARRTLPGALHEAKEKARTDAERATVWRISRLVDLKLAELDETIQLRRHAGFEAAERVVSSLRGKLYMDELRRIVAAEQVRGKARRDALRADLLARSEKSFYVSVAATAANILVLGVLLLVVTRVLRERRAAAAQLEAQAGELAQAVALTTRHNRELTVVAELLRAVDAVPSVAAAGLVLARAMPKLLPGVAGTLFLLRDDDNQLDREAQWGTPSDQPPVIDIDACWALRHRARYRTAGHGEPACAHYRTPVDDAPGRLCIPLVTHDDLLGMLHLEGLATGPGQDEQERVAVTIAEQFALALGSARLRESLRRQSVLDPLTGLFNRRHFDAALKRELARARRKNVPVSLVLVDIDHFKRVNDDYGHAVGDAVLRTIAQQLRQGIREGDVACRYGGEEMVLLLPECAAADARARAEAIRVALATVTPNPEGEGPERITASFGVASYPVHAQDAESLFWAADKALYRAKQEGRNRVLMGA</sequence>
<dbReference type="RefSeq" id="WP_258815717.1">
    <property type="nucleotide sequence ID" value="NZ_JANUGW010000003.1"/>
</dbReference>
<dbReference type="InterPro" id="IPR043128">
    <property type="entry name" value="Rev_trsase/Diguanyl_cyclase"/>
</dbReference>
<dbReference type="Proteomes" id="UP001204151">
    <property type="component" value="Unassembled WGS sequence"/>
</dbReference>
<proteinExistence type="predicted"/>
<dbReference type="PROSITE" id="PS50887">
    <property type="entry name" value="GGDEF"/>
    <property type="match status" value="1"/>
</dbReference>
<dbReference type="CDD" id="cd01949">
    <property type="entry name" value="GGDEF"/>
    <property type="match status" value="1"/>
</dbReference>
<evidence type="ECO:0000256" key="1">
    <source>
        <dbReference type="ARBA" id="ARBA00012528"/>
    </source>
</evidence>
<evidence type="ECO:0000256" key="2">
    <source>
        <dbReference type="ARBA" id="ARBA00034247"/>
    </source>
</evidence>
<dbReference type="SMART" id="SM00267">
    <property type="entry name" value="GGDEF"/>
    <property type="match status" value="1"/>
</dbReference>
<dbReference type="InterPro" id="IPR000160">
    <property type="entry name" value="GGDEF_dom"/>
</dbReference>
<gene>
    <name evidence="5" type="ORF">NX784_05805</name>
</gene>
<dbReference type="CDD" id="cd19410">
    <property type="entry name" value="HK9-like_sensor"/>
    <property type="match status" value="1"/>
</dbReference>
<organism evidence="5 6">
    <name type="scientific">Massilia pinisoli</name>
    <dbReference type="NCBI Taxonomy" id="1772194"/>
    <lineage>
        <taxon>Bacteria</taxon>
        <taxon>Pseudomonadati</taxon>
        <taxon>Pseudomonadota</taxon>
        <taxon>Betaproteobacteria</taxon>
        <taxon>Burkholderiales</taxon>
        <taxon>Oxalobacteraceae</taxon>
        <taxon>Telluria group</taxon>
        <taxon>Massilia</taxon>
    </lineage>
</organism>
<dbReference type="Pfam" id="PF01590">
    <property type="entry name" value="GAF"/>
    <property type="match status" value="1"/>
</dbReference>
<name>A0ABT1ZMG3_9BURK</name>
<comment type="caution">
    <text evidence="5">The sequence shown here is derived from an EMBL/GenBank/DDBJ whole genome shotgun (WGS) entry which is preliminary data.</text>
</comment>
<evidence type="ECO:0000313" key="6">
    <source>
        <dbReference type="Proteomes" id="UP001204151"/>
    </source>
</evidence>
<dbReference type="EMBL" id="JANUGW010000003">
    <property type="protein sequence ID" value="MCS0581099.1"/>
    <property type="molecule type" value="Genomic_DNA"/>
</dbReference>
<dbReference type="EC" id="2.7.7.65" evidence="1"/>
<reference evidence="5 6" key="1">
    <citation type="submission" date="2022-08" db="EMBL/GenBank/DDBJ databases">
        <title>Reclassification of Massilia species as members of the genera Telluria, Duganella, Pseudoduganella, Mokoshia gen. nov. and Zemynaea gen. nov. using orthogonal and non-orthogonal genome-based approaches.</title>
        <authorList>
            <person name="Bowman J.P."/>
        </authorList>
    </citation>
    <scope>NUCLEOTIDE SEQUENCE [LARGE SCALE GENOMIC DNA]</scope>
    <source>
        <strain evidence="5 6">JCM 31316</strain>
    </source>
</reference>
<dbReference type="InterPro" id="IPR029787">
    <property type="entry name" value="Nucleotide_cyclase"/>
</dbReference>
<dbReference type="PANTHER" id="PTHR45138:SF9">
    <property type="entry name" value="DIGUANYLATE CYCLASE DGCM-RELATED"/>
    <property type="match status" value="1"/>
</dbReference>
<keyword evidence="5" id="KW-0808">Transferase</keyword>